<evidence type="ECO:0000313" key="1">
    <source>
        <dbReference type="EMBL" id="KAF9621546.1"/>
    </source>
</evidence>
<organism evidence="1 2">
    <name type="scientific">Coptis chinensis</name>
    <dbReference type="NCBI Taxonomy" id="261450"/>
    <lineage>
        <taxon>Eukaryota</taxon>
        <taxon>Viridiplantae</taxon>
        <taxon>Streptophyta</taxon>
        <taxon>Embryophyta</taxon>
        <taxon>Tracheophyta</taxon>
        <taxon>Spermatophyta</taxon>
        <taxon>Magnoliopsida</taxon>
        <taxon>Ranunculales</taxon>
        <taxon>Ranunculaceae</taxon>
        <taxon>Coptidoideae</taxon>
        <taxon>Coptis</taxon>
    </lineage>
</organism>
<dbReference type="AlphaFoldDB" id="A0A835IPS3"/>
<gene>
    <name evidence="1" type="ORF">IFM89_022773</name>
</gene>
<sequence>MWIEQSEFFNFDRAVWLQGNLGDGMTSLTLKIKTLKSVLKGWIKLVFGNIFQNIHCLEDRITTSLEDSLQDRWDVSLAEELKNVKIEREQVLLQEELYWLQKSNVKWLQRLQDRQSNTKFFHASVKAKRSNSMIQNFQLPDGTITSNVAQIHTAAIPYYESLLCFTEAEENPTLFECIPSLVTDADNSSILAPLTINEVKGSVFSIPKDCSLGPDGISSAFFRVVGTL</sequence>
<proteinExistence type="predicted"/>
<name>A0A835IPS3_9MAGN</name>
<evidence type="ECO:0000313" key="2">
    <source>
        <dbReference type="Proteomes" id="UP000631114"/>
    </source>
</evidence>
<comment type="caution">
    <text evidence="1">The sequence shown here is derived from an EMBL/GenBank/DDBJ whole genome shotgun (WGS) entry which is preliminary data.</text>
</comment>
<dbReference type="EMBL" id="JADFTS010000002">
    <property type="protein sequence ID" value="KAF9621546.1"/>
    <property type="molecule type" value="Genomic_DNA"/>
</dbReference>
<accession>A0A835IPS3</accession>
<protein>
    <submittedName>
        <fullName evidence="1">Uncharacterized protein</fullName>
    </submittedName>
</protein>
<reference evidence="1 2" key="1">
    <citation type="submission" date="2020-10" db="EMBL/GenBank/DDBJ databases">
        <title>The Coptis chinensis genome and diversification of protoberbering-type alkaloids.</title>
        <authorList>
            <person name="Wang B."/>
            <person name="Shu S."/>
            <person name="Song C."/>
            <person name="Liu Y."/>
        </authorList>
    </citation>
    <scope>NUCLEOTIDE SEQUENCE [LARGE SCALE GENOMIC DNA]</scope>
    <source>
        <strain evidence="1">HL-2020</strain>
        <tissue evidence="1">Leaf</tissue>
    </source>
</reference>
<dbReference type="Proteomes" id="UP000631114">
    <property type="component" value="Unassembled WGS sequence"/>
</dbReference>
<keyword evidence="2" id="KW-1185">Reference proteome</keyword>
<dbReference type="OrthoDB" id="1428983at2759"/>